<evidence type="ECO:0000256" key="2">
    <source>
        <dbReference type="ARBA" id="ARBA00023015"/>
    </source>
</evidence>
<keyword evidence="3 8" id="KW-0238">DNA-binding</keyword>
<evidence type="ECO:0000256" key="1">
    <source>
        <dbReference type="ARBA" id="ARBA00004123"/>
    </source>
</evidence>
<evidence type="ECO:0000256" key="8">
    <source>
        <dbReference type="PROSITE-ProRule" id="PRU00108"/>
    </source>
</evidence>
<evidence type="ECO:0000256" key="9">
    <source>
        <dbReference type="RuleBase" id="RU000682"/>
    </source>
</evidence>
<reference evidence="12" key="1">
    <citation type="submission" date="2015-03" db="EMBL/GenBank/DDBJ databases">
        <title>A transcriptome of Araucaria cunninghamii, an australian fine timber species.</title>
        <authorList>
            <person name="Jing Yi C.J.Y."/>
            <person name="Yin San L.Y.S."/>
            <person name="Abdul Karim S.S."/>
            <person name="Wan Azmi N.N."/>
            <person name="Hercus R.R."/>
            <person name="Croft L.L."/>
        </authorList>
    </citation>
    <scope>NUCLEOTIDE SEQUENCE</scope>
    <source>
        <strain evidence="12">MI0301</strain>
        <tissue evidence="12">Leaf</tissue>
    </source>
</reference>
<dbReference type="EMBL" id="GCKF01037648">
    <property type="protein sequence ID" value="JAG96381.1"/>
    <property type="molecule type" value="Transcribed_RNA"/>
</dbReference>
<organism evidence="12">
    <name type="scientific">Araucaria cunninghamii</name>
    <name type="common">Hoop pine</name>
    <name type="synonym">Moreton Bay pine</name>
    <dbReference type="NCBI Taxonomy" id="56994"/>
    <lineage>
        <taxon>Eukaryota</taxon>
        <taxon>Viridiplantae</taxon>
        <taxon>Streptophyta</taxon>
        <taxon>Embryophyta</taxon>
        <taxon>Tracheophyta</taxon>
        <taxon>Spermatophyta</taxon>
        <taxon>Pinopsida</taxon>
        <taxon>Pinidae</taxon>
        <taxon>Conifers II</taxon>
        <taxon>Araucariales</taxon>
        <taxon>Araucariaceae</taxon>
        <taxon>Araucaria</taxon>
    </lineage>
</organism>
<dbReference type="GO" id="GO:0045893">
    <property type="term" value="P:positive regulation of DNA-templated transcription"/>
    <property type="evidence" value="ECO:0007669"/>
    <property type="project" value="TreeGrafter"/>
</dbReference>
<evidence type="ECO:0000256" key="3">
    <source>
        <dbReference type="ARBA" id="ARBA00023125"/>
    </source>
</evidence>
<sequence length="329" mass="37445">MSRNSRQLCFSIKAEDQSSSAIAAIISSSCTPVTFQGSRSIARYESEHARKRAMASAHYSALELSDDNMCEEDVASDDCAHFGDKKRRLTFDQVKTLEKSFEVGNKLEPERKMQLAMALGLQPRQIAVWFQNRRARWKTKQLEKDFDALKQDYGTLKSNYETLLEENKQFKEEVQRLKRELGSKDQSNGRGSEIECDQKSTALFNPTSTTTPTKFSEMSEIRTKGMEAFQKDSQEGGCSSIISEDSSVLNIDSPRTIDSPLSPVRQIPSPHPAAVQLGTLSNPEHYAHKIFPVKAEENVLIHQEEEPCQMFYNLEQNTTFWDYCWNQDV</sequence>
<name>A0A0D6R0Y6_ARACU</name>
<evidence type="ECO:0000256" key="6">
    <source>
        <dbReference type="ARBA" id="ARBA00023242"/>
    </source>
</evidence>
<accession>A0A0D6R0Y6</accession>
<keyword evidence="5" id="KW-0804">Transcription</keyword>
<dbReference type="PROSITE" id="PS51257">
    <property type="entry name" value="PROKAR_LIPOPROTEIN"/>
    <property type="match status" value="1"/>
</dbReference>
<dbReference type="PROSITE" id="PS00027">
    <property type="entry name" value="HOMEOBOX_1"/>
    <property type="match status" value="1"/>
</dbReference>
<feature type="DNA-binding region" description="Homeobox" evidence="8">
    <location>
        <begin position="82"/>
        <end position="141"/>
    </location>
</feature>
<keyword evidence="4 8" id="KW-0371">Homeobox</keyword>
<dbReference type="PANTHER" id="PTHR24326:SF606">
    <property type="entry name" value="HOMEOBOX-LEUCINE ZIPPER PROTEIN ATHB-54"/>
    <property type="match status" value="1"/>
</dbReference>
<feature type="coiled-coil region" evidence="10">
    <location>
        <begin position="132"/>
        <end position="187"/>
    </location>
</feature>
<dbReference type="GO" id="GO:0043565">
    <property type="term" value="F:sequence-specific DNA binding"/>
    <property type="evidence" value="ECO:0007669"/>
    <property type="project" value="InterPro"/>
</dbReference>
<proteinExistence type="inferred from homology"/>
<dbReference type="FunFam" id="1.10.10.60:FF:000200">
    <property type="entry name" value="Homeobox-leucine zipper protein ATHB-13"/>
    <property type="match status" value="1"/>
</dbReference>
<comment type="similarity">
    <text evidence="7">Belongs to the HD-ZIP homeobox family. Class I subfamily.</text>
</comment>
<dbReference type="InterPro" id="IPR000047">
    <property type="entry name" value="HTH_motif"/>
</dbReference>
<dbReference type="PROSITE" id="PS50071">
    <property type="entry name" value="HOMEOBOX_2"/>
    <property type="match status" value="1"/>
</dbReference>
<protein>
    <recommendedName>
        <fullName evidence="11">Homeobox domain-containing protein</fullName>
    </recommendedName>
</protein>
<dbReference type="InterPro" id="IPR017970">
    <property type="entry name" value="Homeobox_CS"/>
</dbReference>
<comment type="subcellular location">
    <subcellularLocation>
        <location evidence="1 8 9">Nucleus</location>
    </subcellularLocation>
</comment>
<dbReference type="InterPro" id="IPR003106">
    <property type="entry name" value="Leu_zip_homeo"/>
</dbReference>
<dbReference type="AlphaFoldDB" id="A0A0D6R0Y6"/>
<dbReference type="SUPFAM" id="SSF46689">
    <property type="entry name" value="Homeodomain-like"/>
    <property type="match status" value="1"/>
</dbReference>
<feature type="domain" description="Homeobox" evidence="11">
    <location>
        <begin position="80"/>
        <end position="140"/>
    </location>
</feature>
<keyword evidence="2" id="KW-0805">Transcription regulation</keyword>
<dbReference type="GO" id="GO:0005634">
    <property type="term" value="C:nucleus"/>
    <property type="evidence" value="ECO:0007669"/>
    <property type="project" value="UniProtKB-SubCell"/>
</dbReference>
<dbReference type="SMART" id="SM00389">
    <property type="entry name" value="HOX"/>
    <property type="match status" value="1"/>
</dbReference>
<dbReference type="InterPro" id="IPR045224">
    <property type="entry name" value="HDZip_class_I_plant"/>
</dbReference>
<evidence type="ECO:0000313" key="12">
    <source>
        <dbReference type="EMBL" id="JAG96381.1"/>
    </source>
</evidence>
<dbReference type="InterPro" id="IPR009057">
    <property type="entry name" value="Homeodomain-like_sf"/>
</dbReference>
<dbReference type="InterPro" id="IPR001356">
    <property type="entry name" value="HD"/>
</dbReference>
<evidence type="ECO:0000259" key="11">
    <source>
        <dbReference type="PROSITE" id="PS50071"/>
    </source>
</evidence>
<dbReference type="CDD" id="cd00086">
    <property type="entry name" value="homeodomain"/>
    <property type="match status" value="1"/>
</dbReference>
<dbReference type="PRINTS" id="PR00031">
    <property type="entry name" value="HTHREPRESSR"/>
</dbReference>
<dbReference type="Gene3D" id="1.20.5.190">
    <property type="match status" value="1"/>
</dbReference>
<keyword evidence="6 8" id="KW-0539">Nucleus</keyword>
<evidence type="ECO:0000256" key="5">
    <source>
        <dbReference type="ARBA" id="ARBA00023163"/>
    </source>
</evidence>
<dbReference type="GO" id="GO:0000981">
    <property type="term" value="F:DNA-binding transcription factor activity, RNA polymerase II-specific"/>
    <property type="evidence" value="ECO:0007669"/>
    <property type="project" value="InterPro"/>
</dbReference>
<dbReference type="Pfam" id="PF00046">
    <property type="entry name" value="Homeodomain"/>
    <property type="match status" value="1"/>
</dbReference>
<dbReference type="Pfam" id="PF02183">
    <property type="entry name" value="HALZ"/>
    <property type="match status" value="1"/>
</dbReference>
<evidence type="ECO:0000256" key="7">
    <source>
        <dbReference type="ARBA" id="ARBA00025748"/>
    </source>
</evidence>
<evidence type="ECO:0000256" key="4">
    <source>
        <dbReference type="ARBA" id="ARBA00023155"/>
    </source>
</evidence>
<dbReference type="Gene3D" id="1.10.10.60">
    <property type="entry name" value="Homeodomain-like"/>
    <property type="match status" value="1"/>
</dbReference>
<dbReference type="PANTHER" id="PTHR24326">
    <property type="entry name" value="HOMEOBOX-LEUCINE ZIPPER PROTEIN"/>
    <property type="match status" value="1"/>
</dbReference>
<keyword evidence="10" id="KW-0175">Coiled coil</keyword>
<evidence type="ECO:0000256" key="10">
    <source>
        <dbReference type="SAM" id="Coils"/>
    </source>
</evidence>